<feature type="signal peptide" evidence="2">
    <location>
        <begin position="1"/>
        <end position="35"/>
    </location>
</feature>
<evidence type="ECO:0000259" key="3">
    <source>
        <dbReference type="Pfam" id="PF08600"/>
    </source>
</evidence>
<dbReference type="AlphaFoldDB" id="A0A9F2WKR7"/>
<evidence type="ECO:0000313" key="5">
    <source>
        <dbReference type="RefSeq" id="XP_007444531.2"/>
    </source>
</evidence>
<dbReference type="RefSeq" id="XP_007444531.2">
    <property type="nucleotide sequence ID" value="XM_007444469.2"/>
</dbReference>
<dbReference type="KEGG" id="pbi:103061009"/>
<name>A0A9F2WKR7_PYTBI</name>
<gene>
    <name evidence="5" type="primary">LOC103061009</name>
</gene>
<dbReference type="GO" id="GO:0005634">
    <property type="term" value="C:nucleus"/>
    <property type="evidence" value="ECO:0007669"/>
    <property type="project" value="TreeGrafter"/>
</dbReference>
<feature type="domain" description="NuBaID C-terminal" evidence="3">
    <location>
        <begin position="128"/>
        <end position="187"/>
    </location>
</feature>
<feature type="region of interest" description="Disordered" evidence="1">
    <location>
        <begin position="56"/>
        <end position="129"/>
    </location>
</feature>
<keyword evidence="2" id="KW-0732">Signal</keyword>
<dbReference type="PANTHER" id="PTHR15835:SF6">
    <property type="entry name" value="ZINC FINGER C3HC-TYPE PROTEIN 1"/>
    <property type="match status" value="1"/>
</dbReference>
<dbReference type="InterPro" id="IPR013909">
    <property type="entry name" value="NuBaID_C"/>
</dbReference>
<organism evidence="4 5">
    <name type="scientific">Python bivittatus</name>
    <name type="common">Burmese python</name>
    <name type="synonym">Python molurus bivittatus</name>
    <dbReference type="NCBI Taxonomy" id="176946"/>
    <lineage>
        <taxon>Eukaryota</taxon>
        <taxon>Metazoa</taxon>
        <taxon>Chordata</taxon>
        <taxon>Craniata</taxon>
        <taxon>Vertebrata</taxon>
        <taxon>Euteleostomi</taxon>
        <taxon>Lepidosauria</taxon>
        <taxon>Squamata</taxon>
        <taxon>Bifurcata</taxon>
        <taxon>Unidentata</taxon>
        <taxon>Episquamata</taxon>
        <taxon>Toxicofera</taxon>
        <taxon>Serpentes</taxon>
        <taxon>Henophidia</taxon>
        <taxon>Pythonidae</taxon>
        <taxon>Python</taxon>
    </lineage>
</organism>
<evidence type="ECO:0000256" key="2">
    <source>
        <dbReference type="SAM" id="SignalP"/>
    </source>
</evidence>
<proteinExistence type="predicted"/>
<reference evidence="5" key="1">
    <citation type="submission" date="2025-08" db="UniProtKB">
        <authorList>
            <consortium name="RefSeq"/>
        </authorList>
    </citation>
    <scope>IDENTIFICATION</scope>
    <source>
        <tissue evidence="5">Liver</tissue>
    </source>
</reference>
<evidence type="ECO:0000256" key="1">
    <source>
        <dbReference type="SAM" id="MobiDB-lite"/>
    </source>
</evidence>
<sequence length="217" mass="23903">MASRQTRRDDLPNMHGVRLLLLSFLWESLWGSTSCLRDLVISINFPPLPPFSFLQHEKSPSPVISRTRGGDSTSSSERPDAEAASPTTRSRPVTRSMGQGEVCGLGTEVPSSPHRKAKRPRLCSSSSSDSSARAFFDPLAQHRDWCPWVNEVKEAVALGAGGDRLEGKADLGWQAVLKVLQASRQSETPAHLESENLSTKSRKVFQIFRQWEAACSS</sequence>
<accession>A0A9F2WKR7</accession>
<dbReference type="PANTHER" id="PTHR15835">
    <property type="entry name" value="NUCLEAR-INTERACTING PARTNER OF ALK"/>
    <property type="match status" value="1"/>
</dbReference>
<feature type="chain" id="PRO_5039914356" evidence="2">
    <location>
        <begin position="36"/>
        <end position="217"/>
    </location>
</feature>
<dbReference type="Proteomes" id="UP000695026">
    <property type="component" value="Unplaced"/>
</dbReference>
<dbReference type="OrthoDB" id="614844at2759"/>
<protein>
    <submittedName>
        <fullName evidence="5">Nuclear-interacting partner of ALK-like isoform X1</fullName>
    </submittedName>
</protein>
<dbReference type="GO" id="GO:0008270">
    <property type="term" value="F:zinc ion binding"/>
    <property type="evidence" value="ECO:0007669"/>
    <property type="project" value="InterPro"/>
</dbReference>
<dbReference type="Pfam" id="PF08600">
    <property type="entry name" value="NuBaID_C"/>
    <property type="match status" value="1"/>
</dbReference>
<keyword evidence="4" id="KW-1185">Reference proteome</keyword>
<feature type="compositionally biased region" description="Low complexity" evidence="1">
    <location>
        <begin position="65"/>
        <end position="76"/>
    </location>
</feature>
<feature type="compositionally biased region" description="Polar residues" evidence="1">
    <location>
        <begin position="85"/>
        <end position="97"/>
    </location>
</feature>
<dbReference type="GeneID" id="103061009"/>
<evidence type="ECO:0000313" key="4">
    <source>
        <dbReference type="Proteomes" id="UP000695026"/>
    </source>
</evidence>